<keyword evidence="1" id="KW-0677">Repeat</keyword>
<dbReference type="Gene3D" id="2.60.40.10">
    <property type="entry name" value="Immunoglobulins"/>
    <property type="match status" value="5"/>
</dbReference>
<dbReference type="InterPro" id="IPR036179">
    <property type="entry name" value="Ig-like_dom_sf"/>
</dbReference>
<keyword evidence="3" id="KW-0472">Membrane</keyword>
<dbReference type="SMART" id="SM00060">
    <property type="entry name" value="FN3"/>
    <property type="match status" value="2"/>
</dbReference>
<protein>
    <submittedName>
        <fullName evidence="7">Uncharacterized protein</fullName>
    </submittedName>
</protein>
<proteinExistence type="predicted"/>
<dbReference type="PANTHER" id="PTHR13817">
    <property type="entry name" value="TITIN"/>
    <property type="match status" value="1"/>
</dbReference>
<dbReference type="InterPro" id="IPR007110">
    <property type="entry name" value="Ig-like_dom"/>
</dbReference>
<feature type="domain" description="Fibronectin type-III" evidence="6">
    <location>
        <begin position="580"/>
        <end position="682"/>
    </location>
</feature>
<dbReference type="InterPro" id="IPR003961">
    <property type="entry name" value="FN3_dom"/>
</dbReference>
<evidence type="ECO:0000259" key="6">
    <source>
        <dbReference type="PROSITE" id="PS50853"/>
    </source>
</evidence>
<reference evidence="7" key="1">
    <citation type="submission" date="2021-01" db="UniProtKB">
        <authorList>
            <consortium name="EnsemblMetazoa"/>
        </authorList>
    </citation>
    <scope>IDENTIFICATION</scope>
</reference>
<feature type="signal peptide" evidence="4">
    <location>
        <begin position="1"/>
        <end position="20"/>
    </location>
</feature>
<dbReference type="Pfam" id="PF00041">
    <property type="entry name" value="fn3"/>
    <property type="match status" value="2"/>
</dbReference>
<dbReference type="Pfam" id="PF07679">
    <property type="entry name" value="I-set"/>
    <property type="match status" value="2"/>
</dbReference>
<dbReference type="CDD" id="cd00063">
    <property type="entry name" value="FN3"/>
    <property type="match status" value="2"/>
</dbReference>
<dbReference type="SUPFAM" id="SSF49265">
    <property type="entry name" value="Fibronectin type III"/>
    <property type="match status" value="1"/>
</dbReference>
<dbReference type="EnsemblMetazoa" id="CLYHEMT022262.2">
    <property type="protein sequence ID" value="CLYHEMP022262.2"/>
    <property type="gene ID" value="CLYHEMG022262"/>
</dbReference>
<evidence type="ECO:0000256" key="1">
    <source>
        <dbReference type="ARBA" id="ARBA00022737"/>
    </source>
</evidence>
<keyword evidence="3" id="KW-1133">Transmembrane helix</keyword>
<evidence type="ECO:0000313" key="7">
    <source>
        <dbReference type="EnsemblMetazoa" id="CLYHEMP022262.2"/>
    </source>
</evidence>
<dbReference type="RefSeq" id="XP_066920965.1">
    <property type="nucleotide sequence ID" value="XM_067064864.1"/>
</dbReference>
<keyword evidence="4" id="KW-0732">Signal</keyword>
<dbReference type="PROSITE" id="PS50835">
    <property type="entry name" value="IG_LIKE"/>
    <property type="match status" value="2"/>
</dbReference>
<dbReference type="PANTHER" id="PTHR13817:SF166">
    <property type="entry name" value="NEURONAL IGCAM-RELATED"/>
    <property type="match status" value="1"/>
</dbReference>
<evidence type="ECO:0000256" key="3">
    <source>
        <dbReference type="SAM" id="Phobius"/>
    </source>
</evidence>
<dbReference type="InterPro" id="IPR003599">
    <property type="entry name" value="Ig_sub"/>
</dbReference>
<dbReference type="InterPro" id="IPR013783">
    <property type="entry name" value="Ig-like_fold"/>
</dbReference>
<feature type="domain" description="Ig-like" evidence="5">
    <location>
        <begin position="397"/>
        <end position="487"/>
    </location>
</feature>
<feature type="domain" description="Fibronectin type-III" evidence="6">
    <location>
        <begin position="494"/>
        <end position="579"/>
    </location>
</feature>
<feature type="compositionally biased region" description="Basic and acidic residues" evidence="2">
    <location>
        <begin position="744"/>
        <end position="768"/>
    </location>
</feature>
<dbReference type="PROSITE" id="PS50853">
    <property type="entry name" value="FN3"/>
    <property type="match status" value="2"/>
</dbReference>
<feature type="domain" description="Ig-like" evidence="5">
    <location>
        <begin position="209"/>
        <end position="292"/>
    </location>
</feature>
<dbReference type="OrthoDB" id="6021834at2759"/>
<feature type="region of interest" description="Disordered" evidence="2">
    <location>
        <begin position="740"/>
        <end position="768"/>
    </location>
</feature>
<feature type="chain" id="PRO_5029523564" evidence="4">
    <location>
        <begin position="21"/>
        <end position="768"/>
    </location>
</feature>
<dbReference type="InterPro" id="IPR013098">
    <property type="entry name" value="Ig_I-set"/>
</dbReference>
<dbReference type="Proteomes" id="UP000594262">
    <property type="component" value="Unplaced"/>
</dbReference>
<dbReference type="InterPro" id="IPR036116">
    <property type="entry name" value="FN3_sf"/>
</dbReference>
<dbReference type="GeneID" id="136808333"/>
<evidence type="ECO:0000313" key="8">
    <source>
        <dbReference type="Proteomes" id="UP000594262"/>
    </source>
</evidence>
<organism evidence="7 8">
    <name type="scientific">Clytia hemisphaerica</name>
    <dbReference type="NCBI Taxonomy" id="252671"/>
    <lineage>
        <taxon>Eukaryota</taxon>
        <taxon>Metazoa</taxon>
        <taxon>Cnidaria</taxon>
        <taxon>Hydrozoa</taxon>
        <taxon>Hydroidolina</taxon>
        <taxon>Leptothecata</taxon>
        <taxon>Obeliida</taxon>
        <taxon>Clytiidae</taxon>
        <taxon>Clytia</taxon>
    </lineage>
</organism>
<name>A0A7M5XFM1_9CNID</name>
<keyword evidence="8" id="KW-1185">Reference proteome</keyword>
<keyword evidence="3" id="KW-0812">Transmembrane</keyword>
<accession>A0A7M5XFM1</accession>
<dbReference type="SUPFAM" id="SSF48726">
    <property type="entry name" value="Immunoglobulin"/>
    <property type="match status" value="4"/>
</dbReference>
<dbReference type="InterPro" id="IPR050964">
    <property type="entry name" value="Striated_Muscle_Regulatory"/>
</dbReference>
<evidence type="ECO:0000256" key="4">
    <source>
        <dbReference type="SAM" id="SignalP"/>
    </source>
</evidence>
<dbReference type="SMART" id="SM00409">
    <property type="entry name" value="IG"/>
    <property type="match status" value="3"/>
</dbReference>
<feature type="transmembrane region" description="Helical" evidence="3">
    <location>
        <begin position="695"/>
        <end position="716"/>
    </location>
</feature>
<evidence type="ECO:0000256" key="2">
    <source>
        <dbReference type="SAM" id="MobiDB-lite"/>
    </source>
</evidence>
<dbReference type="AlphaFoldDB" id="A0A7M5XFM1"/>
<evidence type="ECO:0000259" key="5">
    <source>
        <dbReference type="PROSITE" id="PS50835"/>
    </source>
</evidence>
<sequence length="768" mass="83678">MHGKRLGLLLMLGLFFNSDCAEWQSRFKIFQVQHGQDAFMKCKVTGTFDGFYDSSGQLIKDNDKFKVINPTDGSDIYTLDVIAVEESDYGDLICRDTTSDDTATLEIDISIEPIKDANLAIGFEGVIKAEVFGMPRKQMEWKKGTKKVAIMDNSGKIILNEQNRYSIDPRGSLIIKEVVAEDKGDYTFTVVKDFSRDNKPVMVDTGIKPTIKTAPAASYTKTAGLELKLNCEWNLNDGTPNWTFTPFGGNTSTEVPANQVDNTGLTFAAVETSDEGDYVCSASNKYGETKVSTMIKSVITPPEITSDFLDTKQVVGDVYELSCEASGRPLPTVNIYQGGVSKTTGIGNTTFNVKVALAANGGYITDYKCVAGNGAKTDTGADRDAEKSMKLTMLTPPTIEKITDDVQSAIGLKFSIECVANGNPMPTVTLKQGGVDLVPADSKTDTTLINKRTVLYEVSSATKEDFQDIDCIASNDIGSTNKTVKLIEVVRAEPPDGLERYGDAGLKYIVLSWDKVMSADSYLIYVNDTEPPRTIKTDETSHQVQNLKQNTIYLFNVASVNLAGVGANTSIVLSTSDIIPPGNVTNVQASDLTTTTVLIRWEQPENIEGIDILYRISYCQLNNGTLVGACKSEDQKDNSLQLTDLEVGSTYQVKISAVNQKVVGHQTTFNFTTLEEKVTPPPPAPTNKKKGMSTGAIAGVIIAILLIILLVVDLFCCFFNQCGFTHCCTETFCANKSAKYQPTDTKDGENMDETAELKPKNISKEDVV</sequence>